<dbReference type="InterPro" id="IPR011635">
    <property type="entry name" value="CARDB"/>
</dbReference>
<dbReference type="PANTHER" id="PTHR37464:SF1">
    <property type="entry name" value="BLL2463 PROTEIN"/>
    <property type="match status" value="1"/>
</dbReference>
<evidence type="ECO:0000259" key="2">
    <source>
        <dbReference type="PROSITE" id="PS51820"/>
    </source>
</evidence>
<dbReference type="Proteomes" id="UP000557872">
    <property type="component" value="Unassembled WGS sequence"/>
</dbReference>
<dbReference type="Pfam" id="PF07705">
    <property type="entry name" value="CARDB"/>
    <property type="match status" value="1"/>
</dbReference>
<dbReference type="Gene3D" id="3.40.50.880">
    <property type="match status" value="1"/>
</dbReference>
<dbReference type="SMART" id="SM00758">
    <property type="entry name" value="PA14"/>
    <property type="match status" value="1"/>
</dbReference>
<dbReference type="InterPro" id="IPR029062">
    <property type="entry name" value="Class_I_gatase-like"/>
</dbReference>
<feature type="transmembrane region" description="Helical" evidence="1">
    <location>
        <begin position="6"/>
        <end position="24"/>
    </location>
</feature>
<sequence>MLFLNSILLAGLAGAMIPVILHLIRRQAAKPMDWGAMRFLFDTVAMRRRRMEWEDLLLMVTRCLLLALIALAVARPFVPPNSAVPWLVVIPLVLLGMAAFGGSFTLSGRKSRWLLRLTGLLCLLATAAAIIMERELNLKRFKLASGRDVALIIDASSSMTLTDGTSPNSFTQAVEEAKEVVKQAPRGTAFTIILGGPAPELKTATPLTHRADVLEVLEQVQAVGGPFRAQDAISMATLSLADGENANKEILVFSDGQRIGWRTDNPSAWSSLGDVLSSMPQAPRLLMRQLPPPQILRNVAIADISLSRELVGTDRPLGIKVMVENTGTETITPGELSLHIGKQSLEAQGVGQLIPGQQETIHFQHQFKQTGAQLIHARIDTADAIPGDNHREQVVNVRESLPVLLIDGHPSGAFFERAASFTALALTPNSQPLKSGKSTSGFLMDPRVVPAPEMGTLDKLPRRGVIVLADVPRLPSDLARKVESFVASGGGLLILAGSRADASFYNTWQGASGPVSPKQLAAASGTKEEVSPAPDTFDHPALDLFSRDKKSDLKQANISQFRKVQAHVSQSANQHVIARFSNGAPWLMSKQHGQGRVMLASCRFDRFSGTLPSRESFVPFIHEIITWLAGTGDIQFNLPARWSPRISLPGGSGLLASYYEQTSMQGSPLSRQIHSVVDLNDSPRQDQATTEAKARGIRWHGRLLPPSSGEYKITIEGRGKYSLSLDGKQLFSNGQKSEASANINLSAGQAVPLQLDFSKTGNPPSLRLLWTPPGAPSSLIPPEALLPPRDPDSGSDLVLEKTTAIDPLGVQRSSTLTLGARGPSLNIECPAIPGLYQIVVPPTAAQLLNQQAGTTMPMVVRRDIEESRYEALNDDDTTLISKHIETIPLRNQDDILAVLNGKGFGEELWKVFAIGALVLLVLEVALTRWISKSRRAGEEVKIDFAIEADPHNPLVQPSGSLGKAVNGKGDLP</sequence>
<dbReference type="Gene3D" id="3.90.182.10">
    <property type="entry name" value="Toxin - Anthrax Protective Antigen,domain 1"/>
    <property type="match status" value="1"/>
</dbReference>
<proteinExistence type="predicted"/>
<feature type="domain" description="PA14" evidence="2">
    <location>
        <begin position="649"/>
        <end position="784"/>
    </location>
</feature>
<dbReference type="InterPro" id="IPR037524">
    <property type="entry name" value="PA14/GLEYA"/>
</dbReference>
<gene>
    <name evidence="3" type="ORF">HW115_08915</name>
</gene>
<feature type="transmembrane region" description="Helical" evidence="1">
    <location>
        <begin position="56"/>
        <end position="78"/>
    </location>
</feature>
<keyword evidence="1" id="KW-0472">Membrane</keyword>
<dbReference type="Gene3D" id="2.60.40.10">
    <property type="entry name" value="Immunoglobulins"/>
    <property type="match status" value="1"/>
</dbReference>
<dbReference type="InterPro" id="IPR011933">
    <property type="entry name" value="Double_TM_dom"/>
</dbReference>
<evidence type="ECO:0000313" key="4">
    <source>
        <dbReference type="Proteomes" id="UP000557872"/>
    </source>
</evidence>
<keyword evidence="1" id="KW-1133">Transmembrane helix</keyword>
<dbReference type="Pfam" id="PF07584">
    <property type="entry name" value="BatA"/>
    <property type="match status" value="1"/>
</dbReference>
<dbReference type="SUPFAM" id="SSF52317">
    <property type="entry name" value="Class I glutamine amidotransferase-like"/>
    <property type="match status" value="1"/>
</dbReference>
<keyword evidence="1" id="KW-0812">Transmembrane</keyword>
<dbReference type="InterPro" id="IPR002035">
    <property type="entry name" value="VWF_A"/>
</dbReference>
<evidence type="ECO:0000256" key="1">
    <source>
        <dbReference type="SAM" id="Phobius"/>
    </source>
</evidence>
<dbReference type="Gene3D" id="3.40.50.410">
    <property type="entry name" value="von Willebrand factor, type A domain"/>
    <property type="match status" value="1"/>
</dbReference>
<dbReference type="NCBIfam" id="TIGR02226">
    <property type="entry name" value="two_anch"/>
    <property type="match status" value="1"/>
</dbReference>
<dbReference type="SUPFAM" id="SSF53300">
    <property type="entry name" value="vWA-like"/>
    <property type="match status" value="1"/>
</dbReference>
<dbReference type="RefSeq" id="WP_178932273.1">
    <property type="nucleotide sequence ID" value="NZ_JACBAZ010000003.1"/>
</dbReference>
<dbReference type="PROSITE" id="PS51820">
    <property type="entry name" value="PA14"/>
    <property type="match status" value="1"/>
</dbReference>
<dbReference type="CDD" id="cd00198">
    <property type="entry name" value="vWFA"/>
    <property type="match status" value="1"/>
</dbReference>
<keyword evidence="4" id="KW-1185">Reference proteome</keyword>
<reference evidence="3 4" key="1">
    <citation type="submission" date="2020-07" db="EMBL/GenBank/DDBJ databases">
        <title>Roseicoccus Jingziensis gen. nov., sp. nov., isolated from coastal seawater.</title>
        <authorList>
            <person name="Feng X."/>
        </authorList>
    </citation>
    <scope>NUCLEOTIDE SEQUENCE [LARGE SCALE GENOMIC DNA]</scope>
    <source>
        <strain evidence="3 4">N1E253</strain>
    </source>
</reference>
<protein>
    <submittedName>
        <fullName evidence="3">VWA domain-containing protein</fullName>
    </submittedName>
</protein>
<dbReference type="SUPFAM" id="SSF56988">
    <property type="entry name" value="Anthrax protective antigen"/>
    <property type="match status" value="1"/>
</dbReference>
<feature type="transmembrane region" description="Helical" evidence="1">
    <location>
        <begin position="113"/>
        <end position="132"/>
    </location>
</feature>
<feature type="transmembrane region" description="Helical" evidence="1">
    <location>
        <begin position="84"/>
        <end position="106"/>
    </location>
</feature>
<dbReference type="InterPro" id="IPR036465">
    <property type="entry name" value="vWFA_dom_sf"/>
</dbReference>
<accession>A0A851GEW5</accession>
<dbReference type="AlphaFoldDB" id="A0A851GEW5"/>
<dbReference type="InterPro" id="IPR024163">
    <property type="entry name" value="Aerotolerance_reg_N"/>
</dbReference>
<dbReference type="EMBL" id="JACBAZ010000003">
    <property type="protein sequence ID" value="NWK55729.1"/>
    <property type="molecule type" value="Genomic_DNA"/>
</dbReference>
<dbReference type="PANTHER" id="PTHR37464">
    <property type="entry name" value="BLL2463 PROTEIN"/>
    <property type="match status" value="1"/>
</dbReference>
<evidence type="ECO:0000313" key="3">
    <source>
        <dbReference type="EMBL" id="NWK55729.1"/>
    </source>
</evidence>
<comment type="caution">
    <text evidence="3">The sequence shown here is derived from an EMBL/GenBank/DDBJ whole genome shotgun (WGS) entry which is preliminary data.</text>
</comment>
<dbReference type="InterPro" id="IPR011658">
    <property type="entry name" value="PA14_dom"/>
</dbReference>
<organism evidence="3 4">
    <name type="scientific">Oceaniferula marina</name>
    <dbReference type="NCBI Taxonomy" id="2748318"/>
    <lineage>
        <taxon>Bacteria</taxon>
        <taxon>Pseudomonadati</taxon>
        <taxon>Verrucomicrobiota</taxon>
        <taxon>Verrucomicrobiia</taxon>
        <taxon>Verrucomicrobiales</taxon>
        <taxon>Verrucomicrobiaceae</taxon>
        <taxon>Oceaniferula</taxon>
    </lineage>
</organism>
<dbReference type="InterPro" id="IPR013783">
    <property type="entry name" value="Ig-like_fold"/>
</dbReference>
<dbReference type="Pfam" id="PF13519">
    <property type="entry name" value="VWA_2"/>
    <property type="match status" value="1"/>
</dbReference>
<dbReference type="Pfam" id="PF07691">
    <property type="entry name" value="PA14"/>
    <property type="match status" value="1"/>
</dbReference>
<name>A0A851GEW5_9BACT</name>